<name>A0A8H4AUB5_GIGMA</name>
<evidence type="ECO:0000256" key="2">
    <source>
        <dbReference type="ARBA" id="ARBA00022483"/>
    </source>
</evidence>
<comment type="similarity">
    <text evidence="4">Belongs to the SEC8 family.</text>
</comment>
<dbReference type="GO" id="GO:0006904">
    <property type="term" value="P:vesicle docking involved in exocytosis"/>
    <property type="evidence" value="ECO:0007669"/>
    <property type="project" value="InterPro"/>
</dbReference>
<dbReference type="GO" id="GO:0006893">
    <property type="term" value="P:Golgi to plasma membrane transport"/>
    <property type="evidence" value="ECO:0007669"/>
    <property type="project" value="TreeGrafter"/>
</dbReference>
<sequence>MANYPGASYFGSDYGVNYSDGNYDEFDWKNPYSQNTQINSVPVDSFREMEAVMRQINENWDFMNSENFNPVSLALQLLDDSSLGKDYKAFQQTKASLDRALQFIVNDYYHGFNSSIGTFGGVMKNIGDSQERVREMKSQLKACKEALSSKRSDLLQLWFRSQQYKEMIRILDLIEDFKGAPEKLEGLLKEKHYLTASNLLLESTRMLEKKEMIGIGALSDLRRYFKGQQSPLHELLIEELHNHLYLKSSYCDSRWVKYTKDQKELPSPLMEWNSGRDNRKMNFIGAKNKKNLYVNTGSSGGIMSPRSPKPFITIKDEDDEIITENLDINPETDSFYYMEILIESLAVLKRLPQALETITQRIPIELYQLVDKTVAEVEERNANSFVMLATKKYDMTDVFSLESSENDAQLEALRDLLWTLYSKLDAILQGHRFILDVVERINKRPEFNKSIGSQIKLYPFSEIWKPIQSEVRTLLRDYITDDERNSASIDAPDAILQDLMKEKKLRDSSKQLFKFGDADLNSYAAFDQQYEIDIKMALQKSLPETFSKAPDERQLSVFVIDRFANTNITAGHRLVVKPDAFNVSVLFKPTSAFLDKVKTMLPPSDHRSSEDFTTFLDDFVSNVFLPQIGDKIFELFHKATSEADAFQEDPNYKSYTTLPVVKSAASLMIIVERLCVMLQTMASHKEEFSKMIISLLTRYYVKCFEQYQAIVAKNSGEADSGGTGNHQGISATWVQQDQLSEILGQYPYLDDDTVKNRRKRKMLCDKETKVEMHLKKKRYIRTGELIMENKKMAALGALYHSLKWFVAKIWELRGKGSNPANLPATKADDATKMDDGKLAKINRRWSQFGEINPNHGPKDDEKKKDEDQNTGGLLLTDEMTNRFDALLATFQQLAEQCLFTLRVELRCHIMHFIDLAMREGNYQLDYEAYEPDPHVLILNTDMVKFEESISSNLPLKEHRFVFEGLDALMEHVLVSNATFLRNLNSNGITKMSRNILALQQNLKNIVDIPGEISLDKARRYYELYNIGPANMLAQIREQGAVFTFDEYKAMLEIMHKIDPSSEVQQLTATNRRDSPSANRKLYNEHLLELNELMLDFL</sequence>
<evidence type="ECO:0000313" key="9">
    <source>
        <dbReference type="Proteomes" id="UP000439903"/>
    </source>
</evidence>
<feature type="region of interest" description="Disordered" evidence="5">
    <location>
        <begin position="848"/>
        <end position="871"/>
    </location>
</feature>
<dbReference type="AlphaFoldDB" id="A0A8H4AUB5"/>
<evidence type="ECO:0000256" key="1">
    <source>
        <dbReference type="ARBA" id="ARBA00022448"/>
    </source>
</evidence>
<evidence type="ECO:0000256" key="4">
    <source>
        <dbReference type="RuleBase" id="RU367079"/>
    </source>
</evidence>
<gene>
    <name evidence="8" type="ORF">F8M41_010465</name>
</gene>
<accession>A0A8H4AUB5</accession>
<comment type="function">
    <text evidence="4">Component of the exocyst complex involved in the docking of exocytic vesicles with fusion sites on the plasma membrane.</text>
</comment>
<dbReference type="Pfam" id="PF04048">
    <property type="entry name" value="Sec8_N"/>
    <property type="match status" value="1"/>
</dbReference>
<protein>
    <recommendedName>
        <fullName evidence="4">Exocyst complex component Sec8</fullName>
    </recommendedName>
</protein>
<evidence type="ECO:0000259" key="7">
    <source>
        <dbReference type="Pfam" id="PF20652"/>
    </source>
</evidence>
<proteinExistence type="inferred from homology"/>
<feature type="domain" description="Exocyst complex component Sec8 N-terminal" evidence="6">
    <location>
        <begin position="49"/>
        <end position="185"/>
    </location>
</feature>
<dbReference type="InterPro" id="IPR007191">
    <property type="entry name" value="Sec8_exocyst_N"/>
</dbReference>
<dbReference type="GO" id="GO:0006612">
    <property type="term" value="P:protein targeting to membrane"/>
    <property type="evidence" value="ECO:0007669"/>
    <property type="project" value="UniProtKB-UniRule"/>
</dbReference>
<dbReference type="EMBL" id="WTPW01000219">
    <property type="protein sequence ID" value="KAF0533475.1"/>
    <property type="molecule type" value="Genomic_DNA"/>
</dbReference>
<keyword evidence="3 4" id="KW-0653">Protein transport</keyword>
<organism evidence="8 9">
    <name type="scientific">Gigaspora margarita</name>
    <dbReference type="NCBI Taxonomy" id="4874"/>
    <lineage>
        <taxon>Eukaryota</taxon>
        <taxon>Fungi</taxon>
        <taxon>Fungi incertae sedis</taxon>
        <taxon>Mucoromycota</taxon>
        <taxon>Glomeromycotina</taxon>
        <taxon>Glomeromycetes</taxon>
        <taxon>Diversisporales</taxon>
        <taxon>Gigasporaceae</taxon>
        <taxon>Gigaspora</taxon>
    </lineage>
</organism>
<feature type="compositionally biased region" description="Basic and acidic residues" evidence="5">
    <location>
        <begin position="856"/>
        <end position="867"/>
    </location>
</feature>
<dbReference type="OrthoDB" id="272977at2759"/>
<dbReference type="GO" id="GO:0090522">
    <property type="term" value="P:vesicle tethering involved in exocytosis"/>
    <property type="evidence" value="ECO:0007669"/>
    <property type="project" value="UniProtKB-UniRule"/>
</dbReference>
<evidence type="ECO:0000313" key="8">
    <source>
        <dbReference type="EMBL" id="KAF0533475.1"/>
    </source>
</evidence>
<dbReference type="Proteomes" id="UP000439903">
    <property type="component" value="Unassembled WGS sequence"/>
</dbReference>
<dbReference type="Pfam" id="PF20652">
    <property type="entry name" value="Sec8_C"/>
    <property type="match status" value="1"/>
</dbReference>
<dbReference type="PANTHER" id="PTHR14146:SF0">
    <property type="entry name" value="EXOCYST COMPLEX COMPONENT 4"/>
    <property type="match status" value="1"/>
</dbReference>
<dbReference type="GO" id="GO:0000145">
    <property type="term" value="C:exocyst"/>
    <property type="evidence" value="ECO:0007669"/>
    <property type="project" value="UniProtKB-UniRule"/>
</dbReference>
<evidence type="ECO:0000259" key="6">
    <source>
        <dbReference type="Pfam" id="PF04048"/>
    </source>
</evidence>
<evidence type="ECO:0000256" key="5">
    <source>
        <dbReference type="SAM" id="MobiDB-lite"/>
    </source>
</evidence>
<evidence type="ECO:0000256" key="3">
    <source>
        <dbReference type="ARBA" id="ARBA00022927"/>
    </source>
</evidence>
<dbReference type="InterPro" id="IPR048630">
    <property type="entry name" value="Sec8_M"/>
</dbReference>
<dbReference type="InterPro" id="IPR039682">
    <property type="entry name" value="Sec8/EXOC4"/>
</dbReference>
<keyword evidence="9" id="KW-1185">Reference proteome</keyword>
<reference evidence="8 9" key="1">
    <citation type="journal article" date="2019" name="Environ. Microbiol.">
        <title>At the nexus of three kingdoms: the genome of the mycorrhizal fungus Gigaspora margarita provides insights into plant, endobacterial and fungal interactions.</title>
        <authorList>
            <person name="Venice F."/>
            <person name="Ghignone S."/>
            <person name="Salvioli di Fossalunga A."/>
            <person name="Amselem J."/>
            <person name="Novero M."/>
            <person name="Xianan X."/>
            <person name="Sedzielewska Toro K."/>
            <person name="Morin E."/>
            <person name="Lipzen A."/>
            <person name="Grigoriev I.V."/>
            <person name="Henrissat B."/>
            <person name="Martin F.M."/>
            <person name="Bonfante P."/>
        </authorList>
    </citation>
    <scope>NUCLEOTIDE SEQUENCE [LARGE SCALE GENOMIC DNA]</scope>
    <source>
        <strain evidence="8 9">BEG34</strain>
    </source>
</reference>
<dbReference type="PANTHER" id="PTHR14146">
    <property type="entry name" value="EXOCYST COMPLEX COMPONENT 4"/>
    <property type="match status" value="1"/>
</dbReference>
<comment type="caution">
    <text evidence="8">The sequence shown here is derived from an EMBL/GenBank/DDBJ whole genome shotgun (WGS) entry which is preliminary data.</text>
</comment>
<keyword evidence="1 4" id="KW-0813">Transport</keyword>
<dbReference type="GO" id="GO:0015031">
    <property type="term" value="P:protein transport"/>
    <property type="evidence" value="ECO:0007669"/>
    <property type="project" value="UniProtKB-KW"/>
</dbReference>
<keyword evidence="2 4" id="KW-0268">Exocytosis</keyword>
<feature type="domain" description="Exocyst complex component Sec8 middle helical bundle" evidence="7">
    <location>
        <begin position="329"/>
        <end position="590"/>
    </location>
</feature>